<dbReference type="EMBL" id="ML119117">
    <property type="protein sequence ID" value="RPB14673.1"/>
    <property type="molecule type" value="Genomic_DNA"/>
</dbReference>
<evidence type="ECO:0000313" key="3">
    <source>
        <dbReference type="EMBL" id="RPB14673.1"/>
    </source>
</evidence>
<reference evidence="3 4" key="1">
    <citation type="journal article" date="2018" name="Nat. Ecol. Evol.">
        <title>Pezizomycetes genomes reveal the molecular basis of ectomycorrhizal truffle lifestyle.</title>
        <authorList>
            <person name="Murat C."/>
            <person name="Payen T."/>
            <person name="Noel B."/>
            <person name="Kuo A."/>
            <person name="Morin E."/>
            <person name="Chen J."/>
            <person name="Kohler A."/>
            <person name="Krizsan K."/>
            <person name="Balestrini R."/>
            <person name="Da Silva C."/>
            <person name="Montanini B."/>
            <person name="Hainaut M."/>
            <person name="Levati E."/>
            <person name="Barry K.W."/>
            <person name="Belfiori B."/>
            <person name="Cichocki N."/>
            <person name="Clum A."/>
            <person name="Dockter R.B."/>
            <person name="Fauchery L."/>
            <person name="Guy J."/>
            <person name="Iotti M."/>
            <person name="Le Tacon F."/>
            <person name="Lindquist E.A."/>
            <person name="Lipzen A."/>
            <person name="Malagnac F."/>
            <person name="Mello A."/>
            <person name="Molinier V."/>
            <person name="Miyauchi S."/>
            <person name="Poulain J."/>
            <person name="Riccioni C."/>
            <person name="Rubini A."/>
            <person name="Sitrit Y."/>
            <person name="Splivallo R."/>
            <person name="Traeger S."/>
            <person name="Wang M."/>
            <person name="Zifcakova L."/>
            <person name="Wipf D."/>
            <person name="Zambonelli A."/>
            <person name="Paolocci F."/>
            <person name="Nowrousian M."/>
            <person name="Ottonello S."/>
            <person name="Baldrian P."/>
            <person name="Spatafora J.W."/>
            <person name="Henrissat B."/>
            <person name="Nagy L.G."/>
            <person name="Aury J.M."/>
            <person name="Wincker P."/>
            <person name="Grigoriev I.V."/>
            <person name="Bonfante P."/>
            <person name="Martin F.M."/>
        </authorList>
    </citation>
    <scope>NUCLEOTIDE SEQUENCE [LARGE SCALE GENOMIC DNA]</scope>
    <source>
        <strain evidence="3 4">CCBAS932</strain>
    </source>
</reference>
<dbReference type="AlphaFoldDB" id="A0A3N4KVT8"/>
<sequence length="172" mass="18514">MEVDLIATQARAAVDILTAQLRHLEHEQTTLLTSLHLTCSTLSTLPNYTAIAPTLSQIPHYESKLARLKAAMAQQQRDVAELKRRALEAGARRRANLKRIEEGRRGERERDRTVLRARVMDEREAAVSEGEGGAEGGDGAAEGAGAGAGTGGGVGPVKTVKRKKKARVAEIQ</sequence>
<organism evidence="3 4">
    <name type="scientific">Morchella conica CCBAS932</name>
    <dbReference type="NCBI Taxonomy" id="1392247"/>
    <lineage>
        <taxon>Eukaryota</taxon>
        <taxon>Fungi</taxon>
        <taxon>Dikarya</taxon>
        <taxon>Ascomycota</taxon>
        <taxon>Pezizomycotina</taxon>
        <taxon>Pezizomycetes</taxon>
        <taxon>Pezizales</taxon>
        <taxon>Morchellaceae</taxon>
        <taxon>Morchella</taxon>
    </lineage>
</organism>
<feature type="compositionally biased region" description="Gly residues" evidence="2">
    <location>
        <begin position="130"/>
        <end position="155"/>
    </location>
</feature>
<evidence type="ECO:0000313" key="4">
    <source>
        <dbReference type="Proteomes" id="UP000277580"/>
    </source>
</evidence>
<evidence type="ECO:0000256" key="1">
    <source>
        <dbReference type="SAM" id="Coils"/>
    </source>
</evidence>
<dbReference type="OrthoDB" id="5429355at2759"/>
<name>A0A3N4KVT8_9PEZI</name>
<keyword evidence="1" id="KW-0175">Coiled coil</keyword>
<feature type="coiled-coil region" evidence="1">
    <location>
        <begin position="58"/>
        <end position="92"/>
    </location>
</feature>
<accession>A0A3N4KVT8</accession>
<evidence type="ECO:0000256" key="2">
    <source>
        <dbReference type="SAM" id="MobiDB-lite"/>
    </source>
</evidence>
<feature type="region of interest" description="Disordered" evidence="2">
    <location>
        <begin position="119"/>
        <end position="172"/>
    </location>
</feature>
<protein>
    <submittedName>
        <fullName evidence="3">Uncharacterized protein</fullName>
    </submittedName>
</protein>
<dbReference type="InParanoid" id="A0A3N4KVT8"/>
<gene>
    <name evidence="3" type="ORF">P167DRAFT_543790</name>
</gene>
<keyword evidence="4" id="KW-1185">Reference proteome</keyword>
<proteinExistence type="predicted"/>
<dbReference type="Proteomes" id="UP000277580">
    <property type="component" value="Unassembled WGS sequence"/>
</dbReference>